<dbReference type="PROSITE" id="PS50043">
    <property type="entry name" value="HTH_LUXR_2"/>
    <property type="match status" value="1"/>
</dbReference>
<accession>A0A7U8C912</accession>
<evidence type="ECO:0000256" key="2">
    <source>
        <dbReference type="ARBA" id="ARBA00023125"/>
    </source>
</evidence>
<dbReference type="InterPro" id="IPR001789">
    <property type="entry name" value="Sig_transdc_resp-reg_receiver"/>
</dbReference>
<dbReference type="Proteomes" id="UP000002171">
    <property type="component" value="Unassembled WGS sequence"/>
</dbReference>
<dbReference type="CDD" id="cd06170">
    <property type="entry name" value="LuxR_C_like"/>
    <property type="match status" value="1"/>
</dbReference>
<dbReference type="PROSITE" id="PS00622">
    <property type="entry name" value="HTH_LUXR_1"/>
    <property type="match status" value="1"/>
</dbReference>
<keyword evidence="2" id="KW-0238">DNA-binding</keyword>
<dbReference type="InterPro" id="IPR011006">
    <property type="entry name" value="CheY-like_superfamily"/>
</dbReference>
<dbReference type="InterPro" id="IPR039420">
    <property type="entry name" value="WalR-like"/>
</dbReference>
<comment type="caution">
    <text evidence="6">The sequence shown here is derived from an EMBL/GenBank/DDBJ whole genome shotgun (WGS) entry which is preliminary data.</text>
</comment>
<evidence type="ECO:0000259" key="5">
    <source>
        <dbReference type="PROSITE" id="PS50110"/>
    </source>
</evidence>
<dbReference type="RefSeq" id="WP_007019666.1">
    <property type="nucleotide sequence ID" value="NZ_CH724125.1"/>
</dbReference>
<dbReference type="EMBL" id="AAOW01000004">
    <property type="protein sequence ID" value="EAR62029.1"/>
    <property type="molecule type" value="Genomic_DNA"/>
</dbReference>
<feature type="domain" description="Response regulatory" evidence="5">
    <location>
        <begin position="6"/>
        <end position="133"/>
    </location>
</feature>
<reference evidence="6 7" key="1">
    <citation type="submission" date="2006-02" db="EMBL/GenBank/DDBJ databases">
        <authorList>
            <person name="Pinhassi J."/>
            <person name="Pedros-Alio C."/>
            <person name="Ferriera S."/>
            <person name="Johnson J."/>
            <person name="Kravitz S."/>
            <person name="Halpern A."/>
            <person name="Remington K."/>
            <person name="Beeson K."/>
            <person name="Tran B."/>
            <person name="Rogers Y.-H."/>
            <person name="Friedman R."/>
            <person name="Venter J.C."/>
        </authorList>
    </citation>
    <scope>NUCLEOTIDE SEQUENCE [LARGE SCALE GENOMIC DNA]</scope>
    <source>
        <strain evidence="6 7">MED92</strain>
    </source>
</reference>
<dbReference type="Gene3D" id="3.40.50.2300">
    <property type="match status" value="1"/>
</dbReference>
<dbReference type="GO" id="GO:0006355">
    <property type="term" value="P:regulation of DNA-templated transcription"/>
    <property type="evidence" value="ECO:0007669"/>
    <property type="project" value="InterPro"/>
</dbReference>
<evidence type="ECO:0000256" key="3">
    <source>
        <dbReference type="PROSITE-ProRule" id="PRU00169"/>
    </source>
</evidence>
<protein>
    <submittedName>
        <fullName evidence="6">Transcriptional regulator, LuxR family protein</fullName>
    </submittedName>
</protein>
<dbReference type="CDD" id="cd17535">
    <property type="entry name" value="REC_NarL-like"/>
    <property type="match status" value="1"/>
</dbReference>
<feature type="modified residue" description="4-aspartylphosphate" evidence="3">
    <location>
        <position position="57"/>
    </location>
</feature>
<evidence type="ECO:0000313" key="7">
    <source>
        <dbReference type="Proteomes" id="UP000002171"/>
    </source>
</evidence>
<dbReference type="GO" id="GO:0000160">
    <property type="term" value="P:phosphorelay signal transduction system"/>
    <property type="evidence" value="ECO:0007669"/>
    <property type="project" value="InterPro"/>
</dbReference>
<evidence type="ECO:0000259" key="4">
    <source>
        <dbReference type="PROSITE" id="PS50043"/>
    </source>
</evidence>
<dbReference type="InterPro" id="IPR000792">
    <property type="entry name" value="Tscrpt_reg_LuxR_C"/>
</dbReference>
<dbReference type="InterPro" id="IPR016032">
    <property type="entry name" value="Sig_transdc_resp-reg_C-effctor"/>
</dbReference>
<name>A0A7U8C912_NEPCE</name>
<dbReference type="InterPro" id="IPR058245">
    <property type="entry name" value="NreC/VraR/RcsB-like_REC"/>
</dbReference>
<dbReference type="PANTHER" id="PTHR43214">
    <property type="entry name" value="TWO-COMPONENT RESPONSE REGULATOR"/>
    <property type="match status" value="1"/>
</dbReference>
<dbReference type="SMART" id="SM00448">
    <property type="entry name" value="REC"/>
    <property type="match status" value="1"/>
</dbReference>
<dbReference type="SUPFAM" id="SSF52172">
    <property type="entry name" value="CheY-like"/>
    <property type="match status" value="1"/>
</dbReference>
<dbReference type="PANTHER" id="PTHR43214:SF43">
    <property type="entry name" value="TWO-COMPONENT RESPONSE REGULATOR"/>
    <property type="match status" value="1"/>
</dbReference>
<dbReference type="PRINTS" id="PR00038">
    <property type="entry name" value="HTHLUXR"/>
</dbReference>
<keyword evidence="7" id="KW-1185">Reference proteome</keyword>
<dbReference type="OrthoDB" id="9796655at2"/>
<keyword evidence="1 3" id="KW-0597">Phosphoprotein</keyword>
<proteinExistence type="predicted"/>
<dbReference type="PROSITE" id="PS50110">
    <property type="entry name" value="RESPONSE_REGULATORY"/>
    <property type="match status" value="1"/>
</dbReference>
<feature type="domain" description="HTH luxR-type" evidence="4">
    <location>
        <begin position="154"/>
        <end position="219"/>
    </location>
</feature>
<organism evidence="6 7">
    <name type="scientific">Neptuniibacter caesariensis</name>
    <dbReference type="NCBI Taxonomy" id="207954"/>
    <lineage>
        <taxon>Bacteria</taxon>
        <taxon>Pseudomonadati</taxon>
        <taxon>Pseudomonadota</taxon>
        <taxon>Gammaproteobacteria</taxon>
        <taxon>Oceanospirillales</taxon>
        <taxon>Oceanospirillaceae</taxon>
        <taxon>Neptuniibacter</taxon>
    </lineage>
</organism>
<dbReference type="SUPFAM" id="SSF46894">
    <property type="entry name" value="C-terminal effector domain of the bipartite response regulators"/>
    <property type="match status" value="1"/>
</dbReference>
<evidence type="ECO:0000313" key="6">
    <source>
        <dbReference type="EMBL" id="EAR62029.1"/>
    </source>
</evidence>
<dbReference type="Pfam" id="PF00072">
    <property type="entry name" value="Response_reg"/>
    <property type="match status" value="1"/>
</dbReference>
<dbReference type="AlphaFoldDB" id="A0A7U8C912"/>
<evidence type="ECO:0000256" key="1">
    <source>
        <dbReference type="ARBA" id="ARBA00022553"/>
    </source>
</evidence>
<sequence>MSSPIKILLVDDHPLVRAGFQRLLISDESIEIVGEADNGQSACEMYASHMPDVVIMDLNMPSDANTEEMSNNLNGGLEAIRRIISHDPKAKVLVLTAMEIDPFPAHVVNAGAKGFLTKRCAPDELLEAVKAIHAGEEYITEEIRLRITEGGSADGASLASLTKRELQIFSLLAEGRTVSIVAEEMFLSPKTVHAHRTNIFRKLKISNNSELVHLAIRHNIVQA</sequence>
<dbReference type="GO" id="GO:0003677">
    <property type="term" value="F:DNA binding"/>
    <property type="evidence" value="ECO:0007669"/>
    <property type="project" value="UniProtKB-KW"/>
</dbReference>
<dbReference type="Pfam" id="PF00196">
    <property type="entry name" value="GerE"/>
    <property type="match status" value="1"/>
</dbReference>
<dbReference type="SMART" id="SM00421">
    <property type="entry name" value="HTH_LUXR"/>
    <property type="match status" value="1"/>
</dbReference>
<gene>
    <name evidence="6" type="ORF">MED92_09999</name>
</gene>